<proteinExistence type="predicted"/>
<sequence>MMHGNVVGVLSRIPETSQKWEMVGKRFELHPGFGSRWKRPENAWPAFPRHFQPHNPTPFPPFRFTPIFSLPSHPSSTSPLRRLYRHSSRCRPFRVRLLLSSLVFLHLN</sequence>
<dbReference type="AlphaFoldDB" id="A0AAN9IRR9"/>
<protein>
    <submittedName>
        <fullName evidence="1">Uncharacterized protein</fullName>
    </submittedName>
</protein>
<dbReference type="EMBL" id="JAYKXN010000005">
    <property type="protein sequence ID" value="KAK7284848.1"/>
    <property type="molecule type" value="Genomic_DNA"/>
</dbReference>
<evidence type="ECO:0000313" key="2">
    <source>
        <dbReference type="Proteomes" id="UP001359559"/>
    </source>
</evidence>
<name>A0AAN9IRR9_CLITE</name>
<dbReference type="Proteomes" id="UP001359559">
    <property type="component" value="Unassembled WGS sequence"/>
</dbReference>
<gene>
    <name evidence="1" type="ORF">RJT34_19601</name>
</gene>
<evidence type="ECO:0000313" key="1">
    <source>
        <dbReference type="EMBL" id="KAK7284848.1"/>
    </source>
</evidence>
<reference evidence="1 2" key="1">
    <citation type="submission" date="2024-01" db="EMBL/GenBank/DDBJ databases">
        <title>The genomes of 5 underutilized Papilionoideae crops provide insights into root nodulation and disease resistance.</title>
        <authorList>
            <person name="Yuan L."/>
        </authorList>
    </citation>
    <scope>NUCLEOTIDE SEQUENCE [LARGE SCALE GENOMIC DNA]</scope>
    <source>
        <strain evidence="1">LY-2023</strain>
        <tissue evidence="1">Leaf</tissue>
    </source>
</reference>
<organism evidence="1 2">
    <name type="scientific">Clitoria ternatea</name>
    <name type="common">Butterfly pea</name>
    <dbReference type="NCBI Taxonomy" id="43366"/>
    <lineage>
        <taxon>Eukaryota</taxon>
        <taxon>Viridiplantae</taxon>
        <taxon>Streptophyta</taxon>
        <taxon>Embryophyta</taxon>
        <taxon>Tracheophyta</taxon>
        <taxon>Spermatophyta</taxon>
        <taxon>Magnoliopsida</taxon>
        <taxon>eudicotyledons</taxon>
        <taxon>Gunneridae</taxon>
        <taxon>Pentapetalae</taxon>
        <taxon>rosids</taxon>
        <taxon>fabids</taxon>
        <taxon>Fabales</taxon>
        <taxon>Fabaceae</taxon>
        <taxon>Papilionoideae</taxon>
        <taxon>50 kb inversion clade</taxon>
        <taxon>NPAAA clade</taxon>
        <taxon>indigoferoid/millettioid clade</taxon>
        <taxon>Phaseoleae</taxon>
        <taxon>Clitoria</taxon>
    </lineage>
</organism>
<accession>A0AAN9IRR9</accession>
<comment type="caution">
    <text evidence="1">The sequence shown here is derived from an EMBL/GenBank/DDBJ whole genome shotgun (WGS) entry which is preliminary data.</text>
</comment>
<keyword evidence="2" id="KW-1185">Reference proteome</keyword>